<keyword evidence="1" id="KW-1133">Transmembrane helix</keyword>
<comment type="caution">
    <text evidence="2">The sequence shown here is derived from an EMBL/GenBank/DDBJ whole genome shotgun (WGS) entry which is preliminary data.</text>
</comment>
<keyword evidence="3" id="KW-1185">Reference proteome</keyword>
<feature type="transmembrane region" description="Helical" evidence="1">
    <location>
        <begin position="16"/>
        <end position="38"/>
    </location>
</feature>
<sequence>MISVSLVEVIGVFKRVFMIPVPLVEVIGVFRVFSLFYVSNGSYWGFQECCNDSKALVQVLVVFKCLNDSGDSLKR</sequence>
<evidence type="ECO:0000256" key="1">
    <source>
        <dbReference type="SAM" id="Phobius"/>
    </source>
</evidence>
<name>A0A5B7I1F1_PORTR</name>
<gene>
    <name evidence="2" type="ORF">E2C01_070376</name>
</gene>
<protein>
    <submittedName>
        <fullName evidence="2">Uncharacterized protein</fullName>
    </submittedName>
</protein>
<organism evidence="2 3">
    <name type="scientific">Portunus trituberculatus</name>
    <name type="common">Swimming crab</name>
    <name type="synonym">Neptunus trituberculatus</name>
    <dbReference type="NCBI Taxonomy" id="210409"/>
    <lineage>
        <taxon>Eukaryota</taxon>
        <taxon>Metazoa</taxon>
        <taxon>Ecdysozoa</taxon>
        <taxon>Arthropoda</taxon>
        <taxon>Crustacea</taxon>
        <taxon>Multicrustacea</taxon>
        <taxon>Malacostraca</taxon>
        <taxon>Eumalacostraca</taxon>
        <taxon>Eucarida</taxon>
        <taxon>Decapoda</taxon>
        <taxon>Pleocyemata</taxon>
        <taxon>Brachyura</taxon>
        <taxon>Eubrachyura</taxon>
        <taxon>Portunoidea</taxon>
        <taxon>Portunidae</taxon>
        <taxon>Portuninae</taxon>
        <taxon>Portunus</taxon>
    </lineage>
</organism>
<dbReference type="EMBL" id="VSRR010042295">
    <property type="protein sequence ID" value="MPC75975.1"/>
    <property type="molecule type" value="Genomic_DNA"/>
</dbReference>
<evidence type="ECO:0000313" key="3">
    <source>
        <dbReference type="Proteomes" id="UP000324222"/>
    </source>
</evidence>
<evidence type="ECO:0000313" key="2">
    <source>
        <dbReference type="EMBL" id="MPC75975.1"/>
    </source>
</evidence>
<reference evidence="2 3" key="1">
    <citation type="submission" date="2019-05" db="EMBL/GenBank/DDBJ databases">
        <title>Another draft genome of Portunus trituberculatus and its Hox gene families provides insights of decapod evolution.</title>
        <authorList>
            <person name="Jeong J.-H."/>
            <person name="Song I."/>
            <person name="Kim S."/>
            <person name="Choi T."/>
            <person name="Kim D."/>
            <person name="Ryu S."/>
            <person name="Kim W."/>
        </authorList>
    </citation>
    <scope>NUCLEOTIDE SEQUENCE [LARGE SCALE GENOMIC DNA]</scope>
    <source>
        <tissue evidence="2">Muscle</tissue>
    </source>
</reference>
<proteinExistence type="predicted"/>
<accession>A0A5B7I1F1</accession>
<keyword evidence="1" id="KW-0812">Transmembrane</keyword>
<keyword evidence="1" id="KW-0472">Membrane</keyword>
<dbReference type="Proteomes" id="UP000324222">
    <property type="component" value="Unassembled WGS sequence"/>
</dbReference>
<dbReference type="AlphaFoldDB" id="A0A5B7I1F1"/>